<dbReference type="Pfam" id="PF07519">
    <property type="entry name" value="Tannase"/>
    <property type="match status" value="1"/>
</dbReference>
<dbReference type="InterPro" id="IPR011118">
    <property type="entry name" value="Tannase/feruloyl_esterase"/>
</dbReference>
<evidence type="ECO:0000256" key="6">
    <source>
        <dbReference type="ARBA" id="ARBA00022837"/>
    </source>
</evidence>
<comment type="similarity">
    <text evidence="1 8">Belongs to the tannase family.</text>
</comment>
<keyword evidence="2" id="KW-0719">Serine esterase</keyword>
<reference evidence="9 10" key="1">
    <citation type="submission" date="2019-12" db="EMBL/GenBank/DDBJ databases">
        <title>A genome sequence resource for the geographically widespread anthracnose pathogen Colletotrichum asianum.</title>
        <authorList>
            <person name="Meng Y."/>
        </authorList>
    </citation>
    <scope>NUCLEOTIDE SEQUENCE [LARGE SCALE GENOMIC DNA]</scope>
    <source>
        <strain evidence="9 10">ICMP 18580</strain>
    </source>
</reference>
<keyword evidence="7" id="KW-1015">Disulfide bond</keyword>
<gene>
    <name evidence="9" type="ORF">GQ607_001094</name>
</gene>
<dbReference type="SUPFAM" id="SSF53474">
    <property type="entry name" value="alpha/beta-Hydrolases"/>
    <property type="match status" value="1"/>
</dbReference>
<evidence type="ECO:0000313" key="10">
    <source>
        <dbReference type="Proteomes" id="UP000434172"/>
    </source>
</evidence>
<dbReference type="EC" id="3.1.1.-" evidence="8"/>
<comment type="caution">
    <text evidence="9">The sequence shown here is derived from an EMBL/GenBank/DDBJ whole genome shotgun (WGS) entry which is preliminary data.</text>
</comment>
<evidence type="ECO:0000256" key="8">
    <source>
        <dbReference type="RuleBase" id="RU361238"/>
    </source>
</evidence>
<keyword evidence="5 8" id="KW-0378">Hydrolase</keyword>
<keyword evidence="4" id="KW-0732">Signal</keyword>
<dbReference type="EMBL" id="WOWK01000002">
    <property type="protein sequence ID" value="KAF0331974.1"/>
    <property type="molecule type" value="Genomic_DNA"/>
</dbReference>
<dbReference type="GO" id="GO:0030600">
    <property type="term" value="F:feruloyl esterase activity"/>
    <property type="evidence" value="ECO:0007669"/>
    <property type="project" value="UniProtKB-ARBA"/>
</dbReference>
<protein>
    <recommendedName>
        <fullName evidence="8">Carboxylic ester hydrolase</fullName>
        <ecNumber evidence="8">3.1.1.-</ecNumber>
    </recommendedName>
</protein>
<dbReference type="AlphaFoldDB" id="A0A8H3ZTH0"/>
<evidence type="ECO:0000256" key="2">
    <source>
        <dbReference type="ARBA" id="ARBA00022487"/>
    </source>
</evidence>
<proteinExistence type="inferred from homology"/>
<evidence type="ECO:0000313" key="9">
    <source>
        <dbReference type="EMBL" id="KAF0331974.1"/>
    </source>
</evidence>
<sequence>MRFPHTAPKRRGVNPFQIGVSFLFAQIAAGKTTPCSKENYSFPNLHGAQVLSITASTLNGFKPQAGFLPEAALVAEDGVQACNVTISYTHPGHNDDVTVQLWLPTTNYNERYVGVGGGGWSAGEMGADIRSALASQGYAVATTNAGYNHNMFATADTWLMKNPGNLEYPLIVNFGHRALHDMTVISKHIIREAYGSLPKFSYWQGCSTGGRQGLTIAQRYPEDYDGLLISCPAVNFSSLLVAMYWPQFIMNQRGIYPQACEFEAIVAALADSCGKNAEVESCDFDVASLIGTTVDCQGKSTTISSTAVEVYKASLEGPVDLEGNQLFPGVTVGTAVTGMMSIANTHCEGETCSGGRPFTIADDWIRLMVKKDPSFDPTKMTHAEYVQIFRDSVNEWDGMFSSNNPDLRRFRQMGKKMISWHSVNDEAVPVKAMRQYYDRVLALDNSRNVSTQDYYRYFEVPGATHCVAPAGVPYPLKALDTLRSWVEDGTAPESLPAVALGTEKVETKSEPPICVYPNRPLSVKTGYSSEKPAVVANGEGKHVKDEL</sequence>
<dbReference type="PANTHER" id="PTHR33938">
    <property type="entry name" value="FERULOYL ESTERASE B-RELATED"/>
    <property type="match status" value="1"/>
</dbReference>
<keyword evidence="3" id="KW-0479">Metal-binding</keyword>
<dbReference type="Gene3D" id="3.40.50.1820">
    <property type="entry name" value="alpha/beta hydrolase"/>
    <property type="match status" value="1"/>
</dbReference>
<dbReference type="InterPro" id="IPR029058">
    <property type="entry name" value="AB_hydrolase_fold"/>
</dbReference>
<dbReference type="PANTHER" id="PTHR33938:SF8">
    <property type="entry name" value="CARBOXYLIC ESTER HYDROLASE"/>
    <property type="match status" value="1"/>
</dbReference>
<evidence type="ECO:0000256" key="1">
    <source>
        <dbReference type="ARBA" id="ARBA00006249"/>
    </source>
</evidence>
<dbReference type="Proteomes" id="UP000434172">
    <property type="component" value="Unassembled WGS sequence"/>
</dbReference>
<evidence type="ECO:0000256" key="3">
    <source>
        <dbReference type="ARBA" id="ARBA00022723"/>
    </source>
</evidence>
<name>A0A8H3ZTH0_9PEZI</name>
<evidence type="ECO:0000256" key="5">
    <source>
        <dbReference type="ARBA" id="ARBA00022801"/>
    </source>
</evidence>
<evidence type="ECO:0000256" key="7">
    <source>
        <dbReference type="ARBA" id="ARBA00023157"/>
    </source>
</evidence>
<evidence type="ECO:0000256" key="4">
    <source>
        <dbReference type="ARBA" id="ARBA00022729"/>
    </source>
</evidence>
<accession>A0A8H3ZTH0</accession>
<keyword evidence="6" id="KW-0106">Calcium</keyword>
<dbReference type="OrthoDB" id="3039123at2759"/>
<organism evidence="9 10">
    <name type="scientific">Colletotrichum asianum</name>
    <dbReference type="NCBI Taxonomy" id="702518"/>
    <lineage>
        <taxon>Eukaryota</taxon>
        <taxon>Fungi</taxon>
        <taxon>Dikarya</taxon>
        <taxon>Ascomycota</taxon>
        <taxon>Pezizomycotina</taxon>
        <taxon>Sordariomycetes</taxon>
        <taxon>Hypocreomycetidae</taxon>
        <taxon>Glomerellales</taxon>
        <taxon>Glomerellaceae</taxon>
        <taxon>Colletotrichum</taxon>
        <taxon>Colletotrichum gloeosporioides species complex</taxon>
    </lineage>
</organism>
<dbReference type="GO" id="GO:0046872">
    <property type="term" value="F:metal ion binding"/>
    <property type="evidence" value="ECO:0007669"/>
    <property type="project" value="UniProtKB-KW"/>
</dbReference>
<keyword evidence="10" id="KW-1185">Reference proteome</keyword>